<protein>
    <recommendedName>
        <fullName evidence="5">Metalloendopeptidase</fullName>
        <ecNumber evidence="5">3.4.24.-</ecNumber>
    </recommendedName>
</protein>
<dbReference type="GO" id="GO:0006508">
    <property type="term" value="P:proteolysis"/>
    <property type="evidence" value="ECO:0007669"/>
    <property type="project" value="UniProtKB-KW"/>
</dbReference>
<keyword evidence="1" id="KW-0732">Signal</keyword>
<evidence type="ECO:0000256" key="4">
    <source>
        <dbReference type="PROSITE-ProRule" id="PRU01211"/>
    </source>
</evidence>
<dbReference type="GO" id="GO:0008270">
    <property type="term" value="F:zinc ion binding"/>
    <property type="evidence" value="ECO:0007669"/>
    <property type="project" value="UniProtKB-UniRule"/>
</dbReference>
<dbReference type="Gene3D" id="3.40.390.10">
    <property type="entry name" value="Collagenase (Catalytic Domain)"/>
    <property type="match status" value="1"/>
</dbReference>
<evidence type="ECO:0000313" key="7">
    <source>
        <dbReference type="EMBL" id="KAF2188066.1"/>
    </source>
</evidence>
<keyword evidence="8" id="KW-1185">Reference proteome</keyword>
<dbReference type="Pfam" id="PF01400">
    <property type="entry name" value="Astacin"/>
    <property type="match status" value="1"/>
</dbReference>
<dbReference type="EMBL" id="ML994625">
    <property type="protein sequence ID" value="KAF2188066.1"/>
    <property type="molecule type" value="Genomic_DNA"/>
</dbReference>
<dbReference type="NCBIfam" id="TIGR02232">
    <property type="entry name" value="myxo_disulf_rpt"/>
    <property type="match status" value="1"/>
</dbReference>
<dbReference type="PRINTS" id="PR00480">
    <property type="entry name" value="ASTACIN"/>
</dbReference>
<dbReference type="PANTHER" id="PTHR10127:SF850">
    <property type="entry name" value="METALLOENDOPEPTIDASE"/>
    <property type="match status" value="1"/>
</dbReference>
<feature type="binding site" evidence="4">
    <location>
        <position position="173"/>
    </location>
    <ligand>
        <name>Zn(2+)</name>
        <dbReference type="ChEBI" id="CHEBI:29105"/>
        <note>catalytic</note>
    </ligand>
</feature>
<feature type="binding site" evidence="4">
    <location>
        <position position="169"/>
    </location>
    <ligand>
        <name>Zn(2+)</name>
        <dbReference type="ChEBI" id="CHEBI:29105"/>
        <note>catalytic</note>
    </ligand>
</feature>
<dbReference type="InterPro" id="IPR001506">
    <property type="entry name" value="Peptidase_M12A"/>
</dbReference>
<evidence type="ECO:0000256" key="1">
    <source>
        <dbReference type="ARBA" id="ARBA00022729"/>
    </source>
</evidence>
<feature type="non-terminal residue" evidence="7">
    <location>
        <position position="1"/>
    </location>
</feature>
<proteinExistence type="predicted"/>
<keyword evidence="3" id="KW-1015">Disulfide bond</keyword>
<gene>
    <name evidence="7" type="ORF">K469DRAFT_499336</name>
</gene>
<dbReference type="EC" id="3.4.24.-" evidence="5"/>
<dbReference type="InterPro" id="IPR024079">
    <property type="entry name" value="MetalloPept_cat_dom_sf"/>
</dbReference>
<feature type="non-terminal residue" evidence="7">
    <location>
        <position position="404"/>
    </location>
</feature>
<keyword evidence="4 5" id="KW-0645">Protease</keyword>
<name>A0A6A6EDZ1_9PEZI</name>
<comment type="caution">
    <text evidence="4">Lacks conserved residue(s) required for the propagation of feature annotation.</text>
</comment>
<keyword evidence="4 5" id="KW-0479">Metal-binding</keyword>
<keyword evidence="4 5" id="KW-0378">Hydrolase</keyword>
<feature type="domain" description="Peptidase M12A" evidence="6">
    <location>
        <begin position="76"/>
        <end position="283"/>
    </location>
</feature>
<dbReference type="PANTHER" id="PTHR10127">
    <property type="entry name" value="DISCOIDIN, CUB, EGF, LAMININ , AND ZINC METALLOPROTEASE DOMAIN CONTAINING"/>
    <property type="match status" value="1"/>
</dbReference>
<reference evidence="7" key="1">
    <citation type="journal article" date="2020" name="Stud. Mycol.">
        <title>101 Dothideomycetes genomes: a test case for predicting lifestyles and emergence of pathogens.</title>
        <authorList>
            <person name="Haridas S."/>
            <person name="Albert R."/>
            <person name="Binder M."/>
            <person name="Bloem J."/>
            <person name="Labutti K."/>
            <person name="Salamov A."/>
            <person name="Andreopoulos B."/>
            <person name="Baker S."/>
            <person name="Barry K."/>
            <person name="Bills G."/>
            <person name="Bluhm B."/>
            <person name="Cannon C."/>
            <person name="Castanera R."/>
            <person name="Culley D."/>
            <person name="Daum C."/>
            <person name="Ezra D."/>
            <person name="Gonzalez J."/>
            <person name="Henrissat B."/>
            <person name="Kuo A."/>
            <person name="Liang C."/>
            <person name="Lipzen A."/>
            <person name="Lutzoni F."/>
            <person name="Magnuson J."/>
            <person name="Mondo S."/>
            <person name="Nolan M."/>
            <person name="Ohm R."/>
            <person name="Pangilinan J."/>
            <person name="Park H.-J."/>
            <person name="Ramirez L."/>
            <person name="Alfaro M."/>
            <person name="Sun H."/>
            <person name="Tritt A."/>
            <person name="Yoshinaga Y."/>
            <person name="Zwiers L.-H."/>
            <person name="Turgeon B."/>
            <person name="Goodwin S."/>
            <person name="Spatafora J."/>
            <person name="Crous P."/>
            <person name="Grigoriev I."/>
        </authorList>
    </citation>
    <scope>NUCLEOTIDE SEQUENCE</scope>
    <source>
        <strain evidence="7">CBS 207.26</strain>
    </source>
</reference>
<dbReference type="Pfam" id="PF13948">
    <property type="entry name" value="DUF4215"/>
    <property type="match status" value="1"/>
</dbReference>
<feature type="binding site" evidence="4">
    <location>
        <position position="179"/>
    </location>
    <ligand>
        <name>Zn(2+)</name>
        <dbReference type="ChEBI" id="CHEBI:29105"/>
        <note>catalytic</note>
    </ligand>
</feature>
<evidence type="ECO:0000256" key="3">
    <source>
        <dbReference type="ARBA" id="ARBA00023157"/>
    </source>
</evidence>
<evidence type="ECO:0000259" key="6">
    <source>
        <dbReference type="PROSITE" id="PS51864"/>
    </source>
</evidence>
<dbReference type="SMART" id="SM00235">
    <property type="entry name" value="ZnMc"/>
    <property type="match status" value="1"/>
</dbReference>
<evidence type="ECO:0000256" key="2">
    <source>
        <dbReference type="ARBA" id="ARBA00022737"/>
    </source>
</evidence>
<evidence type="ECO:0000313" key="8">
    <source>
        <dbReference type="Proteomes" id="UP000800200"/>
    </source>
</evidence>
<dbReference type="AlphaFoldDB" id="A0A6A6EDZ1"/>
<dbReference type="Proteomes" id="UP000800200">
    <property type="component" value="Unassembled WGS sequence"/>
</dbReference>
<comment type="cofactor">
    <cofactor evidence="4 5">
        <name>Zn(2+)</name>
        <dbReference type="ChEBI" id="CHEBI:29105"/>
    </cofactor>
    <text evidence="4 5">Binds 1 zinc ion per subunit.</text>
</comment>
<sequence>NFTTLDIAVYPNPLLLNGTLYNITQNPEIRTVSYYLVDGWAIIDGDVIFGTEAEILAAAVSPPAVQKRDLDEFVKRSMSLKPMDSAKWPDGKIYYKWDSGLDKGRKDDFLEAAQIWMDRLPFLQFIEDNGNPKSRKIVAVGGSTSRSPVGCCGGVMQLAARRSVGTVVHEIGHTIGLKHEQKRPDRDNYININCDEIKGPKDCTKTPWTGNANQFWKEKPDAYNWAGPYDVNSIMHYNGFTFAKGSVPVITGKSGITFKPSGRTLPTHTDVHHVCELYWEDCHSMCGDGILSPPYEECDDSNNAGGDGCSSACKKEAPSNVCVATCNQGDPFACGFRATCETFNPFETASKFGQPLCVCQAGYRANGVSATNTDLQYHMTWTNSNGGQTHRVFVNPGQGCAEVC</sequence>
<dbReference type="GO" id="GO:0004222">
    <property type="term" value="F:metalloendopeptidase activity"/>
    <property type="evidence" value="ECO:0007669"/>
    <property type="project" value="UniProtKB-UniRule"/>
</dbReference>
<organism evidence="7 8">
    <name type="scientific">Zopfia rhizophila CBS 207.26</name>
    <dbReference type="NCBI Taxonomy" id="1314779"/>
    <lineage>
        <taxon>Eukaryota</taxon>
        <taxon>Fungi</taxon>
        <taxon>Dikarya</taxon>
        <taxon>Ascomycota</taxon>
        <taxon>Pezizomycotina</taxon>
        <taxon>Dothideomycetes</taxon>
        <taxon>Dothideomycetes incertae sedis</taxon>
        <taxon>Zopfiaceae</taxon>
        <taxon>Zopfia</taxon>
    </lineage>
</organism>
<dbReference type="InterPro" id="IPR006026">
    <property type="entry name" value="Peptidase_Metallo"/>
</dbReference>
<dbReference type="SUPFAM" id="SSF55486">
    <property type="entry name" value="Metalloproteases ('zincins'), catalytic domain"/>
    <property type="match status" value="1"/>
</dbReference>
<accession>A0A6A6EDZ1</accession>
<keyword evidence="4 5" id="KW-0862">Zinc</keyword>
<dbReference type="OrthoDB" id="291007at2759"/>
<feature type="active site" evidence="4">
    <location>
        <position position="170"/>
    </location>
</feature>
<keyword evidence="2" id="KW-0677">Repeat</keyword>
<dbReference type="PROSITE" id="PS51864">
    <property type="entry name" value="ASTACIN"/>
    <property type="match status" value="1"/>
</dbReference>
<dbReference type="InterPro" id="IPR011936">
    <property type="entry name" value="Myxo_disulph_rpt"/>
</dbReference>
<keyword evidence="4 5" id="KW-0482">Metalloprotease</keyword>
<evidence type="ECO:0000256" key="5">
    <source>
        <dbReference type="RuleBase" id="RU361183"/>
    </source>
</evidence>